<proteinExistence type="predicted"/>
<evidence type="ECO:0000313" key="2">
    <source>
        <dbReference type="Proteomes" id="UP000050280"/>
    </source>
</evidence>
<organism evidence="1 2">
    <name type="scientific">Croceitalea dokdonensis DOKDO 023</name>
    <dbReference type="NCBI Taxonomy" id="1300341"/>
    <lineage>
        <taxon>Bacteria</taxon>
        <taxon>Pseudomonadati</taxon>
        <taxon>Bacteroidota</taxon>
        <taxon>Flavobacteriia</taxon>
        <taxon>Flavobacteriales</taxon>
        <taxon>Flavobacteriaceae</taxon>
        <taxon>Croceitalea</taxon>
    </lineage>
</organism>
<reference evidence="1 2" key="1">
    <citation type="submission" date="2015-09" db="EMBL/GenBank/DDBJ databases">
        <title>Genome sequence of the marine flavobacterium Croceitalea dokdonensis DOKDO 023 that contains proton- and sodium-pumping rhodopsins.</title>
        <authorList>
            <person name="Kwon S.-K."/>
            <person name="Lee H.K."/>
            <person name="Kwak M.-J."/>
            <person name="Kim J.F."/>
        </authorList>
    </citation>
    <scope>NUCLEOTIDE SEQUENCE [LARGE SCALE GENOMIC DNA]</scope>
    <source>
        <strain evidence="1 2">DOKDO 023</strain>
    </source>
</reference>
<keyword evidence="2" id="KW-1185">Reference proteome</keyword>
<protein>
    <submittedName>
        <fullName evidence="1">Uncharacterized protein</fullName>
    </submittedName>
</protein>
<gene>
    <name evidence="1" type="ORF">I595_3530</name>
</gene>
<sequence length="37" mass="4408">MAPINLPPIFEWFSYLNEKTTNYGLWFCLLMSVNLKI</sequence>
<dbReference type="Proteomes" id="UP000050280">
    <property type="component" value="Unassembled WGS sequence"/>
</dbReference>
<name>A0A0P7AD30_9FLAO</name>
<dbReference type="STRING" id="1300341.I595_3530"/>
<comment type="caution">
    <text evidence="1">The sequence shown here is derived from an EMBL/GenBank/DDBJ whole genome shotgun (WGS) entry which is preliminary data.</text>
</comment>
<accession>A0A0P7AD30</accession>
<dbReference type="AlphaFoldDB" id="A0A0P7AD30"/>
<dbReference type="EMBL" id="LDJX01000010">
    <property type="protein sequence ID" value="KPM30369.1"/>
    <property type="molecule type" value="Genomic_DNA"/>
</dbReference>
<evidence type="ECO:0000313" key="1">
    <source>
        <dbReference type="EMBL" id="KPM30369.1"/>
    </source>
</evidence>